<evidence type="ECO:0000313" key="2">
    <source>
        <dbReference type="EMBL" id="KAG8517961.1"/>
    </source>
</evidence>
<proteinExistence type="predicted"/>
<sequence>MEAAGGAVHSVSPARLQPWCPLSPSPFGAGRPLDQARREQRLQAGLGGAVRASPLPHLRLDGRALAALVLPLCVAGLARGTQRAACDACRALFSALPRPAAAGLRGVRAEGPHPPARPRSALSGYGRSRSTSTSDLHPGGPRVQCKMGATRSLPPVGRRPPRPPSEGHGPASAGVAVSAGTRAGTCARLPRRKPGAPGQASGSGAPDPLVTLSPSCRESAPRTIFQRVLDILRRSSRAVELACRDPAAVEHLAASLQLVAECFRCLRNACIECALNQDAIRWALRHRAPVCPQLCSGSLPRNACIECALNWDENLDTIAVAVDLVLLFRELRVEQDALLTGA</sequence>
<accession>A0A8J6AAL8</accession>
<reference evidence="2" key="1">
    <citation type="journal article" date="2021" name="Evol. Appl.">
        <title>The genome of the Pyrenean desman and the effects of bottlenecks and inbreeding on the genomic landscape of an endangered species.</title>
        <authorList>
            <person name="Escoda L."/>
            <person name="Castresana J."/>
        </authorList>
    </citation>
    <scope>NUCLEOTIDE SEQUENCE</scope>
    <source>
        <strain evidence="2">IBE-C5619</strain>
    </source>
</reference>
<comment type="caution">
    <text evidence="2">The sequence shown here is derived from an EMBL/GenBank/DDBJ whole genome shotgun (WGS) entry which is preliminary data.</text>
</comment>
<feature type="compositionally biased region" description="Low complexity" evidence="1">
    <location>
        <begin position="123"/>
        <end position="134"/>
    </location>
</feature>
<evidence type="ECO:0000256" key="1">
    <source>
        <dbReference type="SAM" id="MobiDB-lite"/>
    </source>
</evidence>
<dbReference type="Proteomes" id="UP000700334">
    <property type="component" value="Unassembled WGS sequence"/>
</dbReference>
<keyword evidence="3" id="KW-1185">Reference proteome</keyword>
<organism evidence="2 3">
    <name type="scientific">Galemys pyrenaicus</name>
    <name type="common">Iberian desman</name>
    <name type="synonym">Pyrenean desman</name>
    <dbReference type="NCBI Taxonomy" id="202257"/>
    <lineage>
        <taxon>Eukaryota</taxon>
        <taxon>Metazoa</taxon>
        <taxon>Chordata</taxon>
        <taxon>Craniata</taxon>
        <taxon>Vertebrata</taxon>
        <taxon>Euteleostomi</taxon>
        <taxon>Mammalia</taxon>
        <taxon>Eutheria</taxon>
        <taxon>Laurasiatheria</taxon>
        <taxon>Eulipotyphla</taxon>
        <taxon>Talpidae</taxon>
        <taxon>Galemys</taxon>
    </lineage>
</organism>
<dbReference type="EMBL" id="JAGFMF010011642">
    <property type="protein sequence ID" value="KAG8517961.1"/>
    <property type="molecule type" value="Genomic_DNA"/>
</dbReference>
<dbReference type="OrthoDB" id="379794at2759"/>
<gene>
    <name evidence="2" type="ORF">J0S82_011005</name>
</gene>
<feature type="region of interest" description="Disordered" evidence="1">
    <location>
        <begin position="105"/>
        <end position="176"/>
    </location>
</feature>
<evidence type="ECO:0000313" key="3">
    <source>
        <dbReference type="Proteomes" id="UP000700334"/>
    </source>
</evidence>
<name>A0A8J6AAL8_GALPY</name>
<dbReference type="AlphaFoldDB" id="A0A8J6AAL8"/>
<feature type="compositionally biased region" description="Low complexity" evidence="1">
    <location>
        <begin position="166"/>
        <end position="176"/>
    </location>
</feature>
<protein>
    <submittedName>
        <fullName evidence="2">Ataxin-10</fullName>
    </submittedName>
</protein>